<dbReference type="PANTHER" id="PTHR45527">
    <property type="entry name" value="NONRIBOSOMAL PEPTIDE SYNTHETASE"/>
    <property type="match status" value="1"/>
</dbReference>
<dbReference type="InterPro" id="IPR036736">
    <property type="entry name" value="ACP-like_sf"/>
</dbReference>
<dbReference type="RefSeq" id="WP_344636701.1">
    <property type="nucleotide sequence ID" value="NZ_BAAATR010000010.1"/>
</dbReference>
<evidence type="ECO:0000313" key="2">
    <source>
        <dbReference type="EMBL" id="GAA2244848.1"/>
    </source>
</evidence>
<evidence type="ECO:0000259" key="1">
    <source>
        <dbReference type="PROSITE" id="PS50075"/>
    </source>
</evidence>
<dbReference type="InterPro" id="IPR009081">
    <property type="entry name" value="PP-bd_ACP"/>
</dbReference>
<dbReference type="Proteomes" id="UP001500305">
    <property type="component" value="Unassembled WGS sequence"/>
</dbReference>
<protein>
    <recommendedName>
        <fullName evidence="1">Carrier domain-containing protein</fullName>
    </recommendedName>
</protein>
<dbReference type="EMBL" id="BAAATR010000010">
    <property type="protein sequence ID" value="GAA2244848.1"/>
    <property type="molecule type" value="Genomic_DNA"/>
</dbReference>
<gene>
    <name evidence="2" type="ORF">GCM10010430_28380</name>
</gene>
<organism evidence="2 3">
    <name type="scientific">Kitasatospora cystarginea</name>
    <dbReference type="NCBI Taxonomy" id="58350"/>
    <lineage>
        <taxon>Bacteria</taxon>
        <taxon>Bacillati</taxon>
        <taxon>Actinomycetota</taxon>
        <taxon>Actinomycetes</taxon>
        <taxon>Kitasatosporales</taxon>
        <taxon>Streptomycetaceae</taxon>
        <taxon>Kitasatospora</taxon>
    </lineage>
</organism>
<dbReference type="InterPro" id="IPR029058">
    <property type="entry name" value="AB_hydrolase_fold"/>
</dbReference>
<keyword evidence="3" id="KW-1185">Reference proteome</keyword>
<evidence type="ECO:0000313" key="3">
    <source>
        <dbReference type="Proteomes" id="UP001500305"/>
    </source>
</evidence>
<dbReference type="PROSITE" id="PS50075">
    <property type="entry name" value="CARRIER"/>
    <property type="match status" value="1"/>
</dbReference>
<sequence>MFADVLTAPGMGIHDDFFRLGGNSFDAIRLVARIREALGVAVTVRSLFSAPTVAAFAELLAHGADGDPFWG</sequence>
<name>A0ABN3E0R1_9ACTN</name>
<dbReference type="Pfam" id="PF00550">
    <property type="entry name" value="PP-binding"/>
    <property type="match status" value="1"/>
</dbReference>
<dbReference type="Gene3D" id="3.40.50.1820">
    <property type="entry name" value="alpha/beta hydrolase"/>
    <property type="match status" value="1"/>
</dbReference>
<proteinExistence type="predicted"/>
<accession>A0ABN3E0R1</accession>
<dbReference type="PANTHER" id="PTHR45527:SF1">
    <property type="entry name" value="FATTY ACID SYNTHASE"/>
    <property type="match status" value="1"/>
</dbReference>
<reference evidence="2 3" key="1">
    <citation type="journal article" date="2019" name="Int. J. Syst. Evol. Microbiol.">
        <title>The Global Catalogue of Microorganisms (GCM) 10K type strain sequencing project: providing services to taxonomists for standard genome sequencing and annotation.</title>
        <authorList>
            <consortium name="The Broad Institute Genomics Platform"/>
            <consortium name="The Broad Institute Genome Sequencing Center for Infectious Disease"/>
            <person name="Wu L."/>
            <person name="Ma J."/>
        </authorList>
    </citation>
    <scope>NUCLEOTIDE SEQUENCE [LARGE SCALE GENOMIC DNA]</scope>
    <source>
        <strain evidence="2 3">JCM 7356</strain>
    </source>
</reference>
<feature type="domain" description="Carrier" evidence="1">
    <location>
        <begin position="1"/>
        <end position="64"/>
    </location>
</feature>
<dbReference type="SUPFAM" id="SSF47336">
    <property type="entry name" value="ACP-like"/>
    <property type="match status" value="1"/>
</dbReference>
<comment type="caution">
    <text evidence="2">The sequence shown here is derived from an EMBL/GenBank/DDBJ whole genome shotgun (WGS) entry which is preliminary data.</text>
</comment>